<sequence>MAFTHPECPAEQLDSILSQSDGGMVSMFKALESSGLHGFLGCSATVYEKDSVTFFENGTVRGNTVVSSVKGVTVNISKEQFAGVFDLPTEGQTSVNVLPANLINEGRRAFSKSGELIKTSCKNKEMKIEFRLLNDILAKAITAKAGSLIF</sequence>
<accession>A0A2Z7C3U4</accession>
<protein>
    <submittedName>
        <fullName evidence="1">Uncharacterized protein</fullName>
    </submittedName>
</protein>
<dbReference type="AlphaFoldDB" id="A0A2Z7C3U4"/>
<keyword evidence="2" id="KW-1185">Reference proteome</keyword>
<dbReference type="OrthoDB" id="1839301at2759"/>
<gene>
    <name evidence="1" type="ORF">F511_30479</name>
</gene>
<name>A0A2Z7C3U4_9LAMI</name>
<dbReference type="EMBL" id="KV001443">
    <property type="protein sequence ID" value="KZV38915.1"/>
    <property type="molecule type" value="Genomic_DNA"/>
</dbReference>
<proteinExistence type="predicted"/>
<organism evidence="1 2">
    <name type="scientific">Dorcoceras hygrometricum</name>
    <dbReference type="NCBI Taxonomy" id="472368"/>
    <lineage>
        <taxon>Eukaryota</taxon>
        <taxon>Viridiplantae</taxon>
        <taxon>Streptophyta</taxon>
        <taxon>Embryophyta</taxon>
        <taxon>Tracheophyta</taxon>
        <taxon>Spermatophyta</taxon>
        <taxon>Magnoliopsida</taxon>
        <taxon>eudicotyledons</taxon>
        <taxon>Gunneridae</taxon>
        <taxon>Pentapetalae</taxon>
        <taxon>asterids</taxon>
        <taxon>lamiids</taxon>
        <taxon>Lamiales</taxon>
        <taxon>Gesneriaceae</taxon>
        <taxon>Didymocarpoideae</taxon>
        <taxon>Trichosporeae</taxon>
        <taxon>Loxocarpinae</taxon>
        <taxon>Dorcoceras</taxon>
    </lineage>
</organism>
<evidence type="ECO:0000313" key="2">
    <source>
        <dbReference type="Proteomes" id="UP000250235"/>
    </source>
</evidence>
<reference evidence="1 2" key="1">
    <citation type="journal article" date="2015" name="Proc. Natl. Acad. Sci. U.S.A.">
        <title>The resurrection genome of Boea hygrometrica: A blueprint for survival of dehydration.</title>
        <authorList>
            <person name="Xiao L."/>
            <person name="Yang G."/>
            <person name="Zhang L."/>
            <person name="Yang X."/>
            <person name="Zhao S."/>
            <person name="Ji Z."/>
            <person name="Zhou Q."/>
            <person name="Hu M."/>
            <person name="Wang Y."/>
            <person name="Chen M."/>
            <person name="Xu Y."/>
            <person name="Jin H."/>
            <person name="Xiao X."/>
            <person name="Hu G."/>
            <person name="Bao F."/>
            <person name="Hu Y."/>
            <person name="Wan P."/>
            <person name="Li L."/>
            <person name="Deng X."/>
            <person name="Kuang T."/>
            <person name="Xiang C."/>
            <person name="Zhu J.K."/>
            <person name="Oliver M.J."/>
            <person name="He Y."/>
        </authorList>
    </citation>
    <scope>NUCLEOTIDE SEQUENCE [LARGE SCALE GENOMIC DNA]</scope>
    <source>
        <strain evidence="2">cv. XS01</strain>
    </source>
</reference>
<dbReference type="Proteomes" id="UP000250235">
    <property type="component" value="Unassembled WGS sequence"/>
</dbReference>
<evidence type="ECO:0000313" key="1">
    <source>
        <dbReference type="EMBL" id="KZV38915.1"/>
    </source>
</evidence>